<evidence type="ECO:0000256" key="1">
    <source>
        <dbReference type="ARBA" id="ARBA00022723"/>
    </source>
</evidence>
<reference evidence="8 9" key="1">
    <citation type="submission" date="2024-08" db="EMBL/GenBank/DDBJ databases">
        <authorList>
            <person name="Cucini C."/>
            <person name="Frati F."/>
        </authorList>
    </citation>
    <scope>NUCLEOTIDE SEQUENCE [LARGE SCALE GENOMIC DNA]</scope>
</reference>
<dbReference type="SUPFAM" id="SSF57850">
    <property type="entry name" value="RING/U-box"/>
    <property type="match status" value="1"/>
</dbReference>
<accession>A0ABP1RKQ4</accession>
<dbReference type="InterPro" id="IPR018957">
    <property type="entry name" value="Znf_C3HC4_RING-type"/>
</dbReference>
<evidence type="ECO:0000256" key="6">
    <source>
        <dbReference type="SAM" id="MobiDB-lite"/>
    </source>
</evidence>
<dbReference type="InterPro" id="IPR001841">
    <property type="entry name" value="Znf_RING"/>
</dbReference>
<feature type="coiled-coil region" evidence="5">
    <location>
        <begin position="102"/>
        <end position="138"/>
    </location>
</feature>
<dbReference type="EMBL" id="CAXLJM020000078">
    <property type="protein sequence ID" value="CAL8129579.1"/>
    <property type="molecule type" value="Genomic_DNA"/>
</dbReference>
<dbReference type="Pfam" id="PF00097">
    <property type="entry name" value="zf-C3HC4"/>
    <property type="match status" value="1"/>
</dbReference>
<dbReference type="InterPro" id="IPR013083">
    <property type="entry name" value="Znf_RING/FYVE/PHD"/>
</dbReference>
<dbReference type="Gene3D" id="3.30.40.10">
    <property type="entry name" value="Zinc/RING finger domain, C3HC4 (zinc finger)"/>
    <property type="match status" value="1"/>
</dbReference>
<feature type="compositionally biased region" description="Basic and acidic residues" evidence="6">
    <location>
        <begin position="259"/>
        <end position="268"/>
    </location>
</feature>
<evidence type="ECO:0000256" key="4">
    <source>
        <dbReference type="PROSITE-ProRule" id="PRU00175"/>
    </source>
</evidence>
<name>A0ABP1RKQ4_9HEXA</name>
<sequence>MGQKNSRSQIVELTSIEVTHQADNLAMDEGEYSGLSLAAALGRPDDVFPSTSRMSAEDKKAAEEALTHTNSKLKVVVKKTGLNFMPGKAMISDKQIDACENMDVLKKQCISVMQELNKAEMQVTNTELQTKQERLQSEKLAKAIAIQNETEQAKKVTITSIFEKEFKCRICRQTFIHPTVTDCGHTFCRFCINESQCPHCPTCKSYVRKLIPNFELANFIDTITSQQHAEAKEARRIQTKTREEEEEASRMARPQLPEKTGRDEAERRPTLDLLRIALRIQEGVASMQ</sequence>
<dbReference type="SMART" id="SM00184">
    <property type="entry name" value="RING"/>
    <property type="match status" value="1"/>
</dbReference>
<keyword evidence="3" id="KW-0862">Zinc</keyword>
<keyword evidence="2 4" id="KW-0863">Zinc-finger</keyword>
<dbReference type="InterPro" id="IPR017907">
    <property type="entry name" value="Znf_RING_CS"/>
</dbReference>
<evidence type="ECO:0000259" key="7">
    <source>
        <dbReference type="PROSITE" id="PS50089"/>
    </source>
</evidence>
<gene>
    <name evidence="8" type="ORF">ODALV1_LOCUS23300</name>
</gene>
<protein>
    <recommendedName>
        <fullName evidence="7">RING-type domain-containing protein</fullName>
    </recommendedName>
</protein>
<organism evidence="8 9">
    <name type="scientific">Orchesella dallaii</name>
    <dbReference type="NCBI Taxonomy" id="48710"/>
    <lineage>
        <taxon>Eukaryota</taxon>
        <taxon>Metazoa</taxon>
        <taxon>Ecdysozoa</taxon>
        <taxon>Arthropoda</taxon>
        <taxon>Hexapoda</taxon>
        <taxon>Collembola</taxon>
        <taxon>Entomobryomorpha</taxon>
        <taxon>Entomobryoidea</taxon>
        <taxon>Orchesellidae</taxon>
        <taxon>Orchesellinae</taxon>
        <taxon>Orchesella</taxon>
    </lineage>
</organism>
<evidence type="ECO:0000256" key="2">
    <source>
        <dbReference type="ARBA" id="ARBA00022771"/>
    </source>
</evidence>
<comment type="caution">
    <text evidence="8">The sequence shown here is derived from an EMBL/GenBank/DDBJ whole genome shotgun (WGS) entry which is preliminary data.</text>
</comment>
<evidence type="ECO:0000313" key="8">
    <source>
        <dbReference type="EMBL" id="CAL8129579.1"/>
    </source>
</evidence>
<feature type="domain" description="RING-type" evidence="7">
    <location>
        <begin position="168"/>
        <end position="204"/>
    </location>
</feature>
<dbReference type="PANTHER" id="PTHR23327">
    <property type="entry name" value="RING FINGER PROTEIN 127"/>
    <property type="match status" value="1"/>
</dbReference>
<dbReference type="PROSITE" id="PS00518">
    <property type="entry name" value="ZF_RING_1"/>
    <property type="match status" value="1"/>
</dbReference>
<keyword evidence="9" id="KW-1185">Reference proteome</keyword>
<evidence type="ECO:0000313" key="9">
    <source>
        <dbReference type="Proteomes" id="UP001642540"/>
    </source>
</evidence>
<dbReference type="Proteomes" id="UP001642540">
    <property type="component" value="Unassembled WGS sequence"/>
</dbReference>
<feature type="region of interest" description="Disordered" evidence="6">
    <location>
        <begin position="237"/>
        <end position="268"/>
    </location>
</feature>
<proteinExistence type="predicted"/>
<dbReference type="PROSITE" id="PS50089">
    <property type="entry name" value="ZF_RING_2"/>
    <property type="match status" value="1"/>
</dbReference>
<evidence type="ECO:0000256" key="3">
    <source>
        <dbReference type="ARBA" id="ARBA00022833"/>
    </source>
</evidence>
<evidence type="ECO:0000256" key="5">
    <source>
        <dbReference type="SAM" id="Coils"/>
    </source>
</evidence>
<keyword evidence="5" id="KW-0175">Coiled coil</keyword>
<keyword evidence="1" id="KW-0479">Metal-binding</keyword>